<evidence type="ECO:0000256" key="1">
    <source>
        <dbReference type="SAM" id="MobiDB-lite"/>
    </source>
</evidence>
<protein>
    <submittedName>
        <fullName evidence="2">Uncharacterized protein</fullName>
    </submittedName>
</protein>
<proteinExistence type="predicted"/>
<gene>
    <name evidence="2" type="ORF">CEXT_171651</name>
</gene>
<dbReference type="EMBL" id="BPLR01006918">
    <property type="protein sequence ID" value="GIY13336.1"/>
    <property type="molecule type" value="Genomic_DNA"/>
</dbReference>
<comment type="caution">
    <text evidence="2">The sequence shown here is derived from an EMBL/GenBank/DDBJ whole genome shotgun (WGS) entry which is preliminary data.</text>
</comment>
<evidence type="ECO:0000313" key="2">
    <source>
        <dbReference type="EMBL" id="GIY13336.1"/>
    </source>
</evidence>
<evidence type="ECO:0000313" key="3">
    <source>
        <dbReference type="Proteomes" id="UP001054945"/>
    </source>
</evidence>
<sequence length="67" mass="7931">MYLAYTKFTKRHLKDFRPKASKYSRRSHWKDIPVYVVSCTTLPKDISRNSAPKHPKYSSERHSSLCT</sequence>
<reference evidence="2 3" key="1">
    <citation type="submission" date="2021-06" db="EMBL/GenBank/DDBJ databases">
        <title>Caerostris extrusa draft genome.</title>
        <authorList>
            <person name="Kono N."/>
            <person name="Arakawa K."/>
        </authorList>
    </citation>
    <scope>NUCLEOTIDE SEQUENCE [LARGE SCALE GENOMIC DNA]</scope>
</reference>
<organism evidence="2 3">
    <name type="scientific">Caerostris extrusa</name>
    <name type="common">Bark spider</name>
    <name type="synonym">Caerostris bankana</name>
    <dbReference type="NCBI Taxonomy" id="172846"/>
    <lineage>
        <taxon>Eukaryota</taxon>
        <taxon>Metazoa</taxon>
        <taxon>Ecdysozoa</taxon>
        <taxon>Arthropoda</taxon>
        <taxon>Chelicerata</taxon>
        <taxon>Arachnida</taxon>
        <taxon>Araneae</taxon>
        <taxon>Araneomorphae</taxon>
        <taxon>Entelegynae</taxon>
        <taxon>Araneoidea</taxon>
        <taxon>Araneidae</taxon>
        <taxon>Caerostris</taxon>
    </lineage>
</organism>
<dbReference type="AlphaFoldDB" id="A0AAV4QWU2"/>
<feature type="compositionally biased region" description="Basic and acidic residues" evidence="1">
    <location>
        <begin position="57"/>
        <end position="67"/>
    </location>
</feature>
<dbReference type="Proteomes" id="UP001054945">
    <property type="component" value="Unassembled WGS sequence"/>
</dbReference>
<name>A0AAV4QWU2_CAEEX</name>
<feature type="region of interest" description="Disordered" evidence="1">
    <location>
        <begin position="45"/>
        <end position="67"/>
    </location>
</feature>
<keyword evidence="3" id="KW-1185">Reference proteome</keyword>
<accession>A0AAV4QWU2</accession>